<dbReference type="GO" id="GO:0046688">
    <property type="term" value="P:response to copper ion"/>
    <property type="evidence" value="ECO:0007669"/>
    <property type="project" value="UniProtKB-ARBA"/>
</dbReference>
<gene>
    <name evidence="21" type="primary">ATP7A</name>
    <name evidence="21" type="synonym">atp7a</name>
</gene>
<dbReference type="SUPFAM" id="SSF56784">
    <property type="entry name" value="HAD-like"/>
    <property type="match status" value="1"/>
</dbReference>
<dbReference type="GO" id="GO:0140581">
    <property type="term" value="F:P-type monovalent copper transporter activity"/>
    <property type="evidence" value="ECO:0007669"/>
    <property type="project" value="UniProtKB-EC"/>
</dbReference>
<dbReference type="InterPro" id="IPR006121">
    <property type="entry name" value="HMA_dom"/>
</dbReference>
<dbReference type="SUPFAM" id="SSF81660">
    <property type="entry name" value="Metal cation-transporting ATPase, ATP-binding domain N"/>
    <property type="match status" value="1"/>
</dbReference>
<dbReference type="PROSITE" id="PS00154">
    <property type="entry name" value="ATPASE_E1_E2"/>
    <property type="match status" value="1"/>
</dbReference>
<evidence type="ECO:0000256" key="7">
    <source>
        <dbReference type="ARBA" id="ARBA00022737"/>
    </source>
</evidence>
<dbReference type="InterPro" id="IPR023298">
    <property type="entry name" value="ATPase_P-typ_TM_dom_sf"/>
</dbReference>
<dbReference type="FunFam" id="1.20.1110.10:FF:000022">
    <property type="entry name" value="copper-transporting ATPase 1 isoform X2"/>
    <property type="match status" value="1"/>
</dbReference>
<evidence type="ECO:0000256" key="19">
    <source>
        <dbReference type="SAM" id="MobiDB-lite"/>
    </source>
</evidence>
<evidence type="ECO:0000256" key="17">
    <source>
        <dbReference type="ARBA" id="ARBA00023136"/>
    </source>
</evidence>
<keyword evidence="12" id="KW-0460">Magnesium</keyword>
<dbReference type="PROSITE" id="PS01047">
    <property type="entry name" value="HMA_1"/>
    <property type="match status" value="5"/>
</dbReference>
<feature type="domain" description="HMA" evidence="20">
    <location>
        <begin position="222"/>
        <end position="288"/>
    </location>
</feature>
<dbReference type="FunFam" id="3.30.70.100:FF:000001">
    <property type="entry name" value="ATPase copper transporting beta"/>
    <property type="match status" value="5"/>
</dbReference>
<evidence type="ECO:0000256" key="1">
    <source>
        <dbReference type="ARBA" id="ARBA00004166"/>
    </source>
</evidence>
<dbReference type="NCBIfam" id="TIGR01525">
    <property type="entry name" value="ATPase-IB_hvy"/>
    <property type="match status" value="1"/>
</dbReference>
<proteinExistence type="inferred from homology"/>
<evidence type="ECO:0000256" key="9">
    <source>
        <dbReference type="ARBA" id="ARBA00022753"/>
    </source>
</evidence>
<keyword evidence="6 18" id="KW-0479">Metal-binding</keyword>
<dbReference type="PANTHER" id="PTHR46594:SF4">
    <property type="entry name" value="P-TYPE CATION-TRANSPORTING ATPASE"/>
    <property type="match status" value="1"/>
</dbReference>
<dbReference type="InterPro" id="IPR006122">
    <property type="entry name" value="HMA_Cu_ion-bd"/>
</dbReference>
<keyword evidence="9" id="KW-0967">Endosome</keyword>
<dbReference type="InterPro" id="IPR059000">
    <property type="entry name" value="ATPase_P-type_domA"/>
</dbReference>
<keyword evidence="11 18" id="KW-0067">ATP-binding</keyword>
<dbReference type="GeneTree" id="ENSGT00940000159568"/>
<dbReference type="PRINTS" id="PR00942">
    <property type="entry name" value="CUATPASEI"/>
</dbReference>
<dbReference type="InterPro" id="IPR023299">
    <property type="entry name" value="ATPase_P-typ_cyto_dom_N"/>
</dbReference>
<dbReference type="NCBIfam" id="TIGR01494">
    <property type="entry name" value="ATPase_P-type"/>
    <property type="match status" value="2"/>
</dbReference>
<evidence type="ECO:0000256" key="6">
    <source>
        <dbReference type="ARBA" id="ARBA00022723"/>
    </source>
</evidence>
<evidence type="ECO:0000313" key="21">
    <source>
        <dbReference type="Ensembl" id="ENSSFOP00015045648.1"/>
    </source>
</evidence>
<evidence type="ECO:0000256" key="14">
    <source>
        <dbReference type="ARBA" id="ARBA00022989"/>
    </source>
</evidence>
<feature type="transmembrane region" description="Helical" evidence="18">
    <location>
        <begin position="637"/>
        <end position="659"/>
    </location>
</feature>
<dbReference type="Proteomes" id="UP000694397">
    <property type="component" value="Chromosome 13"/>
</dbReference>
<feature type="domain" description="HMA" evidence="20">
    <location>
        <begin position="114"/>
        <end position="180"/>
    </location>
</feature>
<dbReference type="SFLD" id="SFLDG00002">
    <property type="entry name" value="C1.7:_P-type_atpase_like"/>
    <property type="match status" value="1"/>
</dbReference>
<keyword evidence="13" id="KW-1278">Translocase</keyword>
<keyword evidence="8 18" id="KW-0547">Nucleotide-binding</keyword>
<feature type="compositionally biased region" description="Polar residues" evidence="19">
    <location>
        <begin position="401"/>
        <end position="414"/>
    </location>
</feature>
<protein>
    <recommendedName>
        <fullName evidence="3">P-type Cu(+) transporter</fullName>
        <ecNumber evidence="3">7.2.2.8</ecNumber>
    </recommendedName>
</protein>
<dbReference type="Gene3D" id="3.30.70.100">
    <property type="match status" value="5"/>
</dbReference>
<evidence type="ECO:0000259" key="20">
    <source>
        <dbReference type="PROSITE" id="PS50846"/>
    </source>
</evidence>
<keyword evidence="10" id="KW-0187">Copper transport</keyword>
<evidence type="ECO:0000256" key="4">
    <source>
        <dbReference type="ARBA" id="ARBA00022448"/>
    </source>
</evidence>
<dbReference type="SFLD" id="SFLDF00027">
    <property type="entry name" value="p-type_atpase"/>
    <property type="match status" value="1"/>
</dbReference>
<comment type="subcellular location">
    <subcellularLocation>
        <location evidence="2">Endosome</location>
    </subcellularLocation>
    <subcellularLocation>
        <location evidence="1">Golgi apparatus</location>
        <location evidence="1">trans-Golgi network membrane</location>
        <topology evidence="1">Multi-pass membrane protein</topology>
    </subcellularLocation>
    <subcellularLocation>
        <location evidence="18">Membrane</location>
    </subcellularLocation>
</comment>
<dbReference type="Gene3D" id="2.70.150.10">
    <property type="entry name" value="Calcium-transporting ATPase, cytoplasmic transduction domain A"/>
    <property type="match status" value="1"/>
</dbReference>
<name>A0A8C9T7T9_SCLFO</name>
<evidence type="ECO:0000256" key="18">
    <source>
        <dbReference type="RuleBase" id="RU362081"/>
    </source>
</evidence>
<dbReference type="SFLD" id="SFLDS00003">
    <property type="entry name" value="Haloacid_Dehalogenase"/>
    <property type="match status" value="1"/>
</dbReference>
<organism evidence="21 22">
    <name type="scientific">Scleropages formosus</name>
    <name type="common">Asian bonytongue</name>
    <name type="synonym">Osteoglossum formosum</name>
    <dbReference type="NCBI Taxonomy" id="113540"/>
    <lineage>
        <taxon>Eukaryota</taxon>
        <taxon>Metazoa</taxon>
        <taxon>Chordata</taxon>
        <taxon>Craniata</taxon>
        <taxon>Vertebrata</taxon>
        <taxon>Euteleostomi</taxon>
        <taxon>Actinopterygii</taxon>
        <taxon>Neopterygii</taxon>
        <taxon>Teleostei</taxon>
        <taxon>Osteoglossocephala</taxon>
        <taxon>Osteoglossomorpha</taxon>
        <taxon>Osteoglossiformes</taxon>
        <taxon>Osteoglossidae</taxon>
        <taxon>Scleropages</taxon>
    </lineage>
</organism>
<feature type="domain" description="HMA" evidence="20">
    <location>
        <begin position="516"/>
        <end position="582"/>
    </location>
</feature>
<accession>A0A8C9T7T9</accession>
<dbReference type="CDD" id="cd02094">
    <property type="entry name" value="P-type_ATPase_Cu-like"/>
    <property type="match status" value="1"/>
</dbReference>
<dbReference type="InterPro" id="IPR018303">
    <property type="entry name" value="ATPase_P-typ_P_site"/>
</dbReference>
<dbReference type="EC" id="7.2.2.8" evidence="3"/>
<dbReference type="InterPro" id="IPR036163">
    <property type="entry name" value="HMA_dom_sf"/>
</dbReference>
<feature type="transmembrane region" description="Helical" evidence="18">
    <location>
        <begin position="1262"/>
        <end position="1284"/>
    </location>
</feature>
<feature type="domain" description="HMA" evidence="20">
    <location>
        <begin position="440"/>
        <end position="506"/>
    </location>
</feature>
<dbReference type="GO" id="GO:0016887">
    <property type="term" value="F:ATP hydrolysis activity"/>
    <property type="evidence" value="ECO:0007669"/>
    <property type="project" value="InterPro"/>
</dbReference>
<evidence type="ECO:0000256" key="12">
    <source>
        <dbReference type="ARBA" id="ARBA00022842"/>
    </source>
</evidence>
<dbReference type="GO" id="GO:0005507">
    <property type="term" value="F:copper ion binding"/>
    <property type="evidence" value="ECO:0007669"/>
    <property type="project" value="InterPro"/>
</dbReference>
<dbReference type="PANTHER" id="PTHR46594">
    <property type="entry name" value="P-TYPE CATION-TRANSPORTING ATPASE"/>
    <property type="match status" value="1"/>
</dbReference>
<reference evidence="21" key="2">
    <citation type="submission" date="2025-08" db="UniProtKB">
        <authorList>
            <consortium name="Ensembl"/>
        </authorList>
    </citation>
    <scope>IDENTIFICATION</scope>
</reference>
<keyword evidence="17 18" id="KW-0472">Membrane</keyword>
<dbReference type="FunFam" id="3.40.50.1000:FF:000092">
    <property type="entry name" value="copper-transporting ATPase 1 isoform X2"/>
    <property type="match status" value="1"/>
</dbReference>
<evidence type="ECO:0000256" key="8">
    <source>
        <dbReference type="ARBA" id="ARBA00022741"/>
    </source>
</evidence>
<evidence type="ECO:0000256" key="10">
    <source>
        <dbReference type="ARBA" id="ARBA00022796"/>
    </source>
</evidence>
<dbReference type="InterPro" id="IPR023214">
    <property type="entry name" value="HAD_sf"/>
</dbReference>
<feature type="region of interest" description="Disordered" evidence="19">
    <location>
        <begin position="401"/>
        <end position="420"/>
    </location>
</feature>
<dbReference type="Ensembl" id="ENSSFOT00015067766.1">
    <property type="protein sequence ID" value="ENSSFOP00015045648.1"/>
    <property type="gene ID" value="ENSSFOG00015000401.2"/>
</dbReference>
<dbReference type="SUPFAM" id="SSF81665">
    <property type="entry name" value="Calcium ATPase, transmembrane domain M"/>
    <property type="match status" value="1"/>
</dbReference>
<dbReference type="Gene3D" id="3.40.1110.10">
    <property type="entry name" value="Calcium-transporting ATPase, cytoplasmic domain N"/>
    <property type="match status" value="1"/>
</dbReference>
<dbReference type="PROSITE" id="PS50846">
    <property type="entry name" value="HMA_2"/>
    <property type="match status" value="5"/>
</dbReference>
<dbReference type="FunFam" id="2.70.150.10:FF:000002">
    <property type="entry name" value="Copper-transporting ATPase 1, putative"/>
    <property type="match status" value="1"/>
</dbReference>
<dbReference type="FunFam" id="3.40.1110.10:FF:000023">
    <property type="entry name" value="Copper-transporting ATPase 1, putative"/>
    <property type="match status" value="1"/>
</dbReference>
<evidence type="ECO:0000256" key="13">
    <source>
        <dbReference type="ARBA" id="ARBA00022967"/>
    </source>
</evidence>
<feature type="transmembrane region" description="Helical" evidence="18">
    <location>
        <begin position="680"/>
        <end position="701"/>
    </location>
</feature>
<dbReference type="NCBIfam" id="TIGR00003">
    <property type="entry name" value="copper ion binding protein"/>
    <property type="match status" value="4"/>
</dbReference>
<feature type="transmembrane region" description="Helical" evidence="18">
    <location>
        <begin position="915"/>
        <end position="935"/>
    </location>
</feature>
<keyword evidence="15" id="KW-0186">Copper</keyword>
<feature type="domain" description="HMA" evidence="20">
    <location>
        <begin position="321"/>
        <end position="387"/>
    </location>
</feature>
<keyword evidence="5 18" id="KW-0812">Transmembrane</keyword>
<dbReference type="PRINTS" id="PR00119">
    <property type="entry name" value="CATATPASE"/>
</dbReference>
<dbReference type="SUPFAM" id="SSF81653">
    <property type="entry name" value="Calcium ATPase, transduction domain A"/>
    <property type="match status" value="1"/>
</dbReference>
<dbReference type="Pfam" id="PF00122">
    <property type="entry name" value="E1-E2_ATPase"/>
    <property type="match status" value="1"/>
</dbReference>
<dbReference type="GO" id="GO:0005524">
    <property type="term" value="F:ATP binding"/>
    <property type="evidence" value="ECO:0007669"/>
    <property type="project" value="UniProtKB-UniRule"/>
</dbReference>
<dbReference type="InterPro" id="IPR027256">
    <property type="entry name" value="P-typ_ATPase_IB"/>
</dbReference>
<evidence type="ECO:0000313" key="22">
    <source>
        <dbReference type="Proteomes" id="UP000694397"/>
    </source>
</evidence>
<dbReference type="GO" id="GO:0005770">
    <property type="term" value="C:late endosome"/>
    <property type="evidence" value="ECO:0007669"/>
    <property type="project" value="UniProtKB-ARBA"/>
</dbReference>
<dbReference type="CDD" id="cd00371">
    <property type="entry name" value="HMA"/>
    <property type="match status" value="5"/>
</dbReference>
<feature type="transmembrane region" description="Helical" evidence="18">
    <location>
        <begin position="868"/>
        <end position="895"/>
    </location>
</feature>
<dbReference type="SUPFAM" id="SSF55008">
    <property type="entry name" value="HMA, heavy metal-associated domain"/>
    <property type="match status" value="5"/>
</dbReference>
<feature type="transmembrane region" description="Helical" evidence="18">
    <location>
        <begin position="606"/>
        <end position="625"/>
    </location>
</feature>
<evidence type="ECO:0000256" key="16">
    <source>
        <dbReference type="ARBA" id="ARBA00023065"/>
    </source>
</evidence>
<evidence type="ECO:0000256" key="3">
    <source>
        <dbReference type="ARBA" id="ARBA00012517"/>
    </source>
</evidence>
<keyword evidence="14 18" id="KW-1133">Transmembrane helix</keyword>
<dbReference type="InterPro" id="IPR017969">
    <property type="entry name" value="Heavy-metal-associated_CS"/>
</dbReference>
<keyword evidence="16" id="KW-0406">Ion transport</keyword>
<dbReference type="Gene3D" id="3.40.50.1000">
    <property type="entry name" value="HAD superfamily/HAD-like"/>
    <property type="match status" value="1"/>
</dbReference>
<dbReference type="InterPro" id="IPR008250">
    <property type="entry name" value="ATPase_P-typ_transduc_dom_A_sf"/>
</dbReference>
<dbReference type="InterPro" id="IPR001757">
    <property type="entry name" value="P_typ_ATPase"/>
</dbReference>
<dbReference type="FunFam" id="3.40.50.1000:FF:000144">
    <property type="entry name" value="copper-transporting ATPase 1 isoform X2"/>
    <property type="match status" value="1"/>
</dbReference>
<dbReference type="InterPro" id="IPR036412">
    <property type="entry name" value="HAD-like_sf"/>
</dbReference>
<evidence type="ECO:0000256" key="2">
    <source>
        <dbReference type="ARBA" id="ARBA00004177"/>
    </source>
</evidence>
<keyword evidence="22" id="KW-1185">Reference proteome</keyword>
<keyword evidence="7" id="KW-0677">Repeat</keyword>
<dbReference type="Pfam" id="PF00403">
    <property type="entry name" value="HMA"/>
    <property type="match status" value="5"/>
</dbReference>
<evidence type="ECO:0000256" key="5">
    <source>
        <dbReference type="ARBA" id="ARBA00022692"/>
    </source>
</evidence>
<keyword evidence="4" id="KW-0813">Transport</keyword>
<dbReference type="Pfam" id="PF00702">
    <property type="entry name" value="Hydrolase"/>
    <property type="match status" value="1"/>
</dbReference>
<reference evidence="21" key="3">
    <citation type="submission" date="2025-09" db="UniProtKB">
        <authorList>
            <consortium name="Ensembl"/>
        </authorList>
    </citation>
    <scope>IDENTIFICATION</scope>
</reference>
<reference evidence="21 22" key="1">
    <citation type="submission" date="2019-04" db="EMBL/GenBank/DDBJ databases">
        <authorList>
            <consortium name="Wellcome Sanger Institute Data Sharing"/>
        </authorList>
    </citation>
    <scope>NUCLEOTIDE SEQUENCE [LARGE SCALE GENOMIC DNA]</scope>
</reference>
<feature type="transmembrane region" description="Helical" evidence="18">
    <location>
        <begin position="1290"/>
        <end position="1310"/>
    </location>
</feature>
<comment type="similarity">
    <text evidence="18">Belongs to the cation transport ATPase (P-type) (TC 3.A.3) family. Type IB subfamily.</text>
</comment>
<dbReference type="InterPro" id="IPR044492">
    <property type="entry name" value="P_typ_ATPase_HD_dom"/>
</dbReference>
<dbReference type="GO" id="GO:0032588">
    <property type="term" value="C:trans-Golgi network membrane"/>
    <property type="evidence" value="ECO:0007669"/>
    <property type="project" value="UniProtKB-ARBA"/>
</dbReference>
<evidence type="ECO:0000256" key="11">
    <source>
        <dbReference type="ARBA" id="ARBA00022840"/>
    </source>
</evidence>
<evidence type="ECO:0000256" key="15">
    <source>
        <dbReference type="ARBA" id="ARBA00023008"/>
    </source>
</evidence>
<sequence>MQSPESLAEAIEDMGFESSLPDFVTAELVPTETRVFPIAGLSPKCQQQALSTVSQLKGVLEASDDTSEDGLSITFIPSVTDSKQISQVLHDLTLAGKENSAALREPVRSPTSEELVKMRIDGMVCLSCTTTIEGKIGKLNGIRKIKVVLDSQEATVLYQPHLITVNEIINQINLAGFKAQVKSKPRPLRLSVNEVERLRNPTTANLTSPAVTISDTSTEEIATALLWVTGMHCQSCVTNIQDNITCLLGVRSVEVSLEQESTSIQYDPHLISIKQLQQAIEALPPGNFKVRVDRGSSPVPQVLPAPPLQSPTPRFLQPLSAVTVIRIEGMTCGSCVQSIEGMLSQHKGVKSAKVSLSSHSGTFEYDPLVTTPEELRTAVEDMGFDTASVSFMCLVETNSLVTTPQPDTPSSPESASVKEKEVEQEPVAVQGGQGGAQAISKCFIQIGGMTCASCVANIERNLKNEDGVYSVLVALMASKAEVRYNPGLIDPASIAECIRELGFKASVIENYDGSDGSLELVIRGMTCASCVHKIESNLMKASGIVYASVALATNKAHIKYEPEVTGPRDVIRLIENLGFEASLVKKDRSASHLDHSREIRQWRKSFLISLVFCVPVMGMMIYMMIRYHATMFLERQLLPGLSIMNLLSFLFCVPVQFIGGRYFYIQAYKAVKHKTANMDVLIVLATTIAFTYSLVILLVAMIEGARINPITFFDTPPMLFVFISLGRWLEQIAKSKTSEALSKLMSLQATEATIVTLNDDIEEQVDVELVQRGDVVKVVPGGKFPVDGRVIEGHSMADESLITGEAMPVTKKPGSSVIAGAINQNGSLLIKATHVGTDTTLSQIVKLVEEAQTSKAPIQQFADKISGYFVPFIVGVSLLTLIAWIIIGVLNFTLVEKYFPGYSHSISKVEAVVRFAFQASITVLCIACPCSLGLATPTAVMVGTGVGAQNGILIKGGEPLEMAHKIQTVVFDKTGTITYGTPRVVQVKLLVEGNHMPRSRLLAIVGTAENNSEHPLGAAVTKYCKQELGTESLGTCTDFQTVPGCGIRCQVSNTELLYLELSVNDTHLCSACPALVQVATYSVLIGNREWMKRNGLQVRTDVDEAMVEHERRGRTAVLVAVDGVLCAMIAIADAVKPEAELAVHTLSTMGLEVVLMTGDNCKTARAIAAQVGIRKVFAEVLPSHKVAKVEQLQQAGKRVAMVGDGVNDSPALAKADVGIAIGTGTDVAIEAADVVLIRNDLLDVVGSIDLSKKTVKRIRINFVFALIYNLVGIPIAAGVFMPIGLVLQPWMGSAAMAASSVSVVLSSLLLKCYSKPTAEKLESRLRGQMRQSSLSDISIHIGMGELRRSSPKLSLLDRFVSYSRASINSLRSDKRSLNSMALTEPDKHSLLVGDGHCDEETV</sequence>